<dbReference type="Gene3D" id="2.30.330.10">
    <property type="entry name" value="SpoA-like"/>
    <property type="match status" value="1"/>
</dbReference>
<evidence type="ECO:0000256" key="1">
    <source>
        <dbReference type="ARBA" id="ARBA00009226"/>
    </source>
</evidence>
<dbReference type="EMBL" id="CP036281">
    <property type="protein sequence ID" value="QDU79228.1"/>
    <property type="molecule type" value="Genomic_DNA"/>
</dbReference>
<dbReference type="RefSeq" id="WP_144993665.1">
    <property type="nucleotide sequence ID" value="NZ_CP036281.1"/>
</dbReference>
<dbReference type="GO" id="GO:0071978">
    <property type="term" value="P:bacterial-type flagellum-dependent swarming motility"/>
    <property type="evidence" value="ECO:0007669"/>
    <property type="project" value="TreeGrafter"/>
</dbReference>
<keyword evidence="3" id="KW-0282">Flagellum</keyword>
<dbReference type="SUPFAM" id="SSF101801">
    <property type="entry name" value="Surface presentation of antigens (SPOA)"/>
    <property type="match status" value="1"/>
</dbReference>
<evidence type="ECO:0000313" key="4">
    <source>
        <dbReference type="Proteomes" id="UP000317178"/>
    </source>
</evidence>
<name>A0A518CJ26_9PLAN</name>
<dbReference type="OrthoDB" id="278219at2"/>
<keyword evidence="3" id="KW-0966">Cell projection</keyword>
<dbReference type="Proteomes" id="UP000317178">
    <property type="component" value="Chromosome"/>
</dbReference>
<dbReference type="PRINTS" id="PR00956">
    <property type="entry name" value="FLGMOTORFLIN"/>
</dbReference>
<dbReference type="GO" id="GO:0003774">
    <property type="term" value="F:cytoskeletal motor activity"/>
    <property type="evidence" value="ECO:0007669"/>
    <property type="project" value="InterPro"/>
</dbReference>
<dbReference type="Pfam" id="PF01052">
    <property type="entry name" value="FliMN_C"/>
    <property type="match status" value="1"/>
</dbReference>
<gene>
    <name evidence="3" type="primary">fliN_2</name>
    <name evidence="3" type="ORF">Pla110_09340</name>
</gene>
<dbReference type="KEGG" id="plon:Pla110_09340"/>
<dbReference type="AlphaFoldDB" id="A0A518CJ26"/>
<organism evidence="3 4">
    <name type="scientific">Polystyrenella longa</name>
    <dbReference type="NCBI Taxonomy" id="2528007"/>
    <lineage>
        <taxon>Bacteria</taxon>
        <taxon>Pseudomonadati</taxon>
        <taxon>Planctomycetota</taxon>
        <taxon>Planctomycetia</taxon>
        <taxon>Planctomycetales</taxon>
        <taxon>Planctomycetaceae</taxon>
        <taxon>Polystyrenella</taxon>
    </lineage>
</organism>
<feature type="domain" description="Flagellar motor switch protein FliN-like C-terminal" evidence="2">
    <location>
        <begin position="207"/>
        <end position="276"/>
    </location>
</feature>
<sequence>MTDFTIQHFQQVADQAKANAGSVADGLKQCFEQKYTVEAGDLASLPTASERDALNEPGLLVGMRVGNTGIVVVIPESFPLPEWYREPNESQKARLGTIGMEWSMALLPEELMAEDFSSHPFDNLNSAIDLVTPDPEAQWIPLQATAEGGTPFTLYLVGPVSKPCLDPKEVAQKATQEAKKEAVLEGMAYSDPSGAMTEEERRTRMARVMKLKVDVSVRLAEKKIELSQLVAMAPGSLILFDKACEELLDMYVNNTPYCRGEVVKVGEHFGLKVNEVGFHMEREARII</sequence>
<accession>A0A518CJ26</accession>
<keyword evidence="3" id="KW-0969">Cilium</keyword>
<protein>
    <submittedName>
        <fullName evidence="3">Flagellar motor switch protein FliN</fullName>
    </submittedName>
</protein>
<evidence type="ECO:0000313" key="3">
    <source>
        <dbReference type="EMBL" id="QDU79228.1"/>
    </source>
</evidence>
<dbReference type="PANTHER" id="PTHR30034">
    <property type="entry name" value="FLAGELLAR MOTOR SWITCH PROTEIN FLIM"/>
    <property type="match status" value="1"/>
</dbReference>
<dbReference type="GO" id="GO:0009425">
    <property type="term" value="C:bacterial-type flagellum basal body"/>
    <property type="evidence" value="ECO:0007669"/>
    <property type="project" value="InterPro"/>
</dbReference>
<dbReference type="InterPro" id="IPR001172">
    <property type="entry name" value="FliN_T3SS_HrcQb"/>
</dbReference>
<evidence type="ECO:0000259" key="2">
    <source>
        <dbReference type="Pfam" id="PF01052"/>
    </source>
</evidence>
<dbReference type="GO" id="GO:0050918">
    <property type="term" value="P:positive chemotaxis"/>
    <property type="evidence" value="ECO:0007669"/>
    <property type="project" value="TreeGrafter"/>
</dbReference>
<keyword evidence="4" id="KW-1185">Reference proteome</keyword>
<dbReference type="InterPro" id="IPR001543">
    <property type="entry name" value="FliN-like_C"/>
</dbReference>
<dbReference type="PANTHER" id="PTHR30034:SF6">
    <property type="entry name" value="YOP PROTEINS TRANSLOCATION PROTEIN Q"/>
    <property type="match status" value="1"/>
</dbReference>
<reference evidence="3 4" key="1">
    <citation type="submission" date="2019-02" db="EMBL/GenBank/DDBJ databases">
        <title>Deep-cultivation of Planctomycetes and their phenomic and genomic characterization uncovers novel biology.</title>
        <authorList>
            <person name="Wiegand S."/>
            <person name="Jogler M."/>
            <person name="Boedeker C."/>
            <person name="Pinto D."/>
            <person name="Vollmers J."/>
            <person name="Rivas-Marin E."/>
            <person name="Kohn T."/>
            <person name="Peeters S.H."/>
            <person name="Heuer A."/>
            <person name="Rast P."/>
            <person name="Oberbeckmann S."/>
            <person name="Bunk B."/>
            <person name="Jeske O."/>
            <person name="Meyerdierks A."/>
            <person name="Storesund J.E."/>
            <person name="Kallscheuer N."/>
            <person name="Luecker S."/>
            <person name="Lage O.M."/>
            <person name="Pohl T."/>
            <person name="Merkel B.J."/>
            <person name="Hornburger P."/>
            <person name="Mueller R.-W."/>
            <person name="Bruemmer F."/>
            <person name="Labrenz M."/>
            <person name="Spormann A.M."/>
            <person name="Op den Camp H."/>
            <person name="Overmann J."/>
            <person name="Amann R."/>
            <person name="Jetten M.S.M."/>
            <person name="Mascher T."/>
            <person name="Medema M.H."/>
            <person name="Devos D.P."/>
            <person name="Kaster A.-K."/>
            <person name="Ovreas L."/>
            <person name="Rohde M."/>
            <person name="Galperin M.Y."/>
            <person name="Jogler C."/>
        </authorList>
    </citation>
    <scope>NUCLEOTIDE SEQUENCE [LARGE SCALE GENOMIC DNA]</scope>
    <source>
        <strain evidence="3 4">Pla110</strain>
    </source>
</reference>
<comment type="similarity">
    <text evidence="1">Belongs to the FliN/MopA/SpaO family.</text>
</comment>
<dbReference type="InterPro" id="IPR036429">
    <property type="entry name" value="SpoA-like_sf"/>
</dbReference>
<proteinExistence type="inferred from homology"/>